<proteinExistence type="inferred from homology"/>
<dbReference type="PANTHER" id="PTHR43791:SF97">
    <property type="entry name" value="ALLANTOATE TRANSPORTER, PUTATIVE (AFU_ORTHOLOGUE AFUA_1G14700)-RELATED"/>
    <property type="match status" value="1"/>
</dbReference>
<dbReference type="Proteomes" id="UP000191285">
    <property type="component" value="Unassembled WGS sequence"/>
</dbReference>
<evidence type="ECO:0000256" key="5">
    <source>
        <dbReference type="ARBA" id="ARBA00023136"/>
    </source>
</evidence>
<name>A0A1V6TE19_9EURO</name>
<dbReference type="GO" id="GO:0022857">
    <property type="term" value="F:transmembrane transporter activity"/>
    <property type="evidence" value="ECO:0007669"/>
    <property type="project" value="InterPro"/>
</dbReference>
<evidence type="ECO:0008006" key="10">
    <source>
        <dbReference type="Google" id="ProtNLM"/>
    </source>
</evidence>
<dbReference type="GO" id="GO:0016020">
    <property type="term" value="C:membrane"/>
    <property type="evidence" value="ECO:0007669"/>
    <property type="project" value="UniProtKB-SubCell"/>
</dbReference>
<comment type="similarity">
    <text evidence="6">Belongs to the major facilitator superfamily. Allantoate permease family.</text>
</comment>
<accession>A0A1V6TE19</accession>
<evidence type="ECO:0000256" key="4">
    <source>
        <dbReference type="ARBA" id="ARBA00022989"/>
    </source>
</evidence>
<evidence type="ECO:0000256" key="3">
    <source>
        <dbReference type="ARBA" id="ARBA00022692"/>
    </source>
</evidence>
<dbReference type="OrthoDB" id="6730379at2759"/>
<evidence type="ECO:0000256" key="2">
    <source>
        <dbReference type="ARBA" id="ARBA00022448"/>
    </source>
</evidence>
<reference evidence="9" key="1">
    <citation type="journal article" date="2017" name="Nat. Microbiol.">
        <title>Global analysis of biosynthetic gene clusters reveals vast potential of secondary metabolite production in Penicillium species.</title>
        <authorList>
            <person name="Nielsen J.C."/>
            <person name="Grijseels S."/>
            <person name="Prigent S."/>
            <person name="Ji B."/>
            <person name="Dainat J."/>
            <person name="Nielsen K.F."/>
            <person name="Frisvad J.C."/>
            <person name="Workman M."/>
            <person name="Nielsen J."/>
        </authorList>
    </citation>
    <scope>NUCLEOTIDE SEQUENCE [LARGE SCALE GENOMIC DNA]</scope>
    <source>
        <strain evidence="9">IBT 24891</strain>
    </source>
</reference>
<feature type="transmembrane region" description="Helical" evidence="7">
    <location>
        <begin position="327"/>
        <end position="346"/>
    </location>
</feature>
<keyword evidence="9" id="KW-1185">Reference proteome</keyword>
<dbReference type="AlphaFoldDB" id="A0A1V6TE19"/>
<feature type="transmembrane region" description="Helical" evidence="7">
    <location>
        <begin position="192"/>
        <end position="212"/>
    </location>
</feature>
<comment type="caution">
    <text evidence="8">The sequence shown here is derived from an EMBL/GenBank/DDBJ whole genome shotgun (WGS) entry which is preliminary data.</text>
</comment>
<dbReference type="SUPFAM" id="SSF103473">
    <property type="entry name" value="MFS general substrate transporter"/>
    <property type="match status" value="1"/>
</dbReference>
<protein>
    <recommendedName>
        <fullName evidence="10">Major facilitator superfamily (MFS) profile domain-containing protein</fullName>
    </recommendedName>
</protein>
<keyword evidence="4 7" id="KW-1133">Transmembrane helix</keyword>
<feature type="transmembrane region" description="Helical" evidence="7">
    <location>
        <begin position="352"/>
        <end position="375"/>
    </location>
</feature>
<dbReference type="Gene3D" id="1.20.1250.20">
    <property type="entry name" value="MFS general substrate transporter like domains"/>
    <property type="match status" value="1"/>
</dbReference>
<keyword evidence="5 7" id="KW-0472">Membrane</keyword>
<dbReference type="PANTHER" id="PTHR43791">
    <property type="entry name" value="PERMEASE-RELATED"/>
    <property type="match status" value="1"/>
</dbReference>
<evidence type="ECO:0000256" key="7">
    <source>
        <dbReference type="SAM" id="Phobius"/>
    </source>
</evidence>
<evidence type="ECO:0000313" key="9">
    <source>
        <dbReference type="Proteomes" id="UP000191285"/>
    </source>
</evidence>
<dbReference type="InterPro" id="IPR011701">
    <property type="entry name" value="MFS"/>
</dbReference>
<keyword evidence="2" id="KW-0813">Transport</keyword>
<evidence type="ECO:0000313" key="8">
    <source>
        <dbReference type="EMBL" id="OQE24441.1"/>
    </source>
</evidence>
<feature type="transmembrane region" description="Helical" evidence="7">
    <location>
        <begin position="387"/>
        <end position="409"/>
    </location>
</feature>
<evidence type="ECO:0000256" key="1">
    <source>
        <dbReference type="ARBA" id="ARBA00004141"/>
    </source>
</evidence>
<dbReference type="FunFam" id="1.20.1250.20:FF:000064">
    <property type="entry name" value="MFS allantoate transporter"/>
    <property type="match status" value="1"/>
</dbReference>
<feature type="transmembrane region" description="Helical" evidence="7">
    <location>
        <begin position="298"/>
        <end position="320"/>
    </location>
</feature>
<dbReference type="Pfam" id="PF07690">
    <property type="entry name" value="MFS_1"/>
    <property type="match status" value="1"/>
</dbReference>
<dbReference type="STRING" id="303698.A0A1V6TE19"/>
<feature type="transmembrane region" description="Helical" evidence="7">
    <location>
        <begin position="103"/>
        <end position="123"/>
    </location>
</feature>
<comment type="subcellular location">
    <subcellularLocation>
        <location evidence="1">Membrane</location>
        <topology evidence="1">Multi-pass membrane protein</topology>
    </subcellularLocation>
</comment>
<evidence type="ECO:0000256" key="6">
    <source>
        <dbReference type="ARBA" id="ARBA00037968"/>
    </source>
</evidence>
<feature type="transmembrane region" description="Helical" evidence="7">
    <location>
        <begin position="415"/>
        <end position="440"/>
    </location>
</feature>
<sequence length="485" mass="53264">MDLKGSDAESKVDKAHNVEKDLDHVALGEVHDIGANLYVEAEQLSSEELEREGAKVLHLLDWRIMPILYVTYVIQFLDKLSLNYASAYSLIPDLGLEGQRYSWVAAIFNFGYLFWAIPANLLIQKLPVAKYMGGMLLTWSILVIAHIGAKNYAGILVLRFLLGMAEAGVSPCMMVITSMFYKRSEQPLRMAIWLSANGMATMVGALLGFGLGHSHNTNLHSWQLIFLTIGLLNFVCGCVFLALMPDSPSSARFLTHRQKVVAVRRVAENMIGVKTKQIKLGQGIEALYDVKVLCCGGIGIACGVINGAAIVPICGIIATYVPNSRCLVLAVVSLIPFGGLLGIRFTSLDHRWTLVGCTWLQYIIGAPVIVSWNILSTNVAGHTKRAVANGIWFTLYAAGNVAGANIFFAREAPRYYSGLTGLLVCYAGMIILALMVYGAMRWENARRDKRLLAENIGTEDVASKAILDGFKDMTDMESKHFRYAL</sequence>
<feature type="transmembrane region" description="Helical" evidence="7">
    <location>
        <begin position="129"/>
        <end position="149"/>
    </location>
</feature>
<keyword evidence="3 7" id="KW-0812">Transmembrane</keyword>
<gene>
    <name evidence="8" type="ORF">PENSTE_c007G07239</name>
</gene>
<dbReference type="EMBL" id="MLKD01000007">
    <property type="protein sequence ID" value="OQE24441.1"/>
    <property type="molecule type" value="Genomic_DNA"/>
</dbReference>
<feature type="transmembrane region" description="Helical" evidence="7">
    <location>
        <begin position="224"/>
        <end position="244"/>
    </location>
</feature>
<organism evidence="8 9">
    <name type="scientific">Penicillium steckii</name>
    <dbReference type="NCBI Taxonomy" id="303698"/>
    <lineage>
        <taxon>Eukaryota</taxon>
        <taxon>Fungi</taxon>
        <taxon>Dikarya</taxon>
        <taxon>Ascomycota</taxon>
        <taxon>Pezizomycotina</taxon>
        <taxon>Eurotiomycetes</taxon>
        <taxon>Eurotiomycetidae</taxon>
        <taxon>Eurotiales</taxon>
        <taxon>Aspergillaceae</taxon>
        <taxon>Penicillium</taxon>
    </lineage>
</organism>
<dbReference type="InterPro" id="IPR036259">
    <property type="entry name" value="MFS_trans_sf"/>
</dbReference>